<protein>
    <submittedName>
        <fullName evidence="2">Uncharacterized protein</fullName>
    </submittedName>
</protein>
<keyword evidence="1" id="KW-1133">Transmembrane helix</keyword>
<accession>A0A9D4ZJD7</accession>
<gene>
    <name evidence="2" type="ORF">GOP47_0011031</name>
</gene>
<dbReference type="PANTHER" id="PTHR31801">
    <property type="entry name" value="ALTERED INHERITANCE OF MITOCHONDRIA PROTEIN 24, MITOCHONDRIAL"/>
    <property type="match status" value="1"/>
</dbReference>
<comment type="caution">
    <text evidence="2">The sequence shown here is derived from an EMBL/GenBank/DDBJ whole genome shotgun (WGS) entry which is preliminary data.</text>
</comment>
<name>A0A9D4ZJD7_ADICA</name>
<dbReference type="Proteomes" id="UP000886520">
    <property type="component" value="Chromosome 10"/>
</dbReference>
<evidence type="ECO:0000256" key="1">
    <source>
        <dbReference type="SAM" id="Phobius"/>
    </source>
</evidence>
<dbReference type="PANTHER" id="PTHR31801:SF1">
    <property type="entry name" value="SPHINGOMYELIN PHOSPHODIESTERASE"/>
    <property type="match status" value="1"/>
</dbReference>
<keyword evidence="1" id="KW-0472">Membrane</keyword>
<dbReference type="GO" id="GO:0050290">
    <property type="term" value="F:sphingomyelin phosphodiesterase D activity"/>
    <property type="evidence" value="ECO:0007669"/>
    <property type="project" value="InterPro"/>
</dbReference>
<dbReference type="EMBL" id="JABFUD020000010">
    <property type="protein sequence ID" value="KAI5075070.1"/>
    <property type="molecule type" value="Genomic_DNA"/>
</dbReference>
<dbReference type="Pfam" id="PF14724">
    <property type="entry name" value="mit_SMPDase"/>
    <property type="match status" value="1"/>
</dbReference>
<proteinExistence type="predicted"/>
<evidence type="ECO:0000313" key="2">
    <source>
        <dbReference type="EMBL" id="KAI5075070.1"/>
    </source>
</evidence>
<sequence length="151" mass="17376">MPVLQDGERALGRHTCFDIKYRGDWMRRPIESTEVAWLVRLLVKLSDIINDRLNLAEQVRTSCHKLSDDTGGSSKFEELNVAELLRSSKDFAVNLSLLDLAKEIRAFLLSCWGALCDQLRQHGWRVNLRFLAQKPVVVLILVVFSWLVRKV</sequence>
<keyword evidence="1" id="KW-0812">Transmembrane</keyword>
<dbReference type="AlphaFoldDB" id="A0A9D4ZJD7"/>
<feature type="transmembrane region" description="Helical" evidence="1">
    <location>
        <begin position="130"/>
        <end position="148"/>
    </location>
</feature>
<evidence type="ECO:0000313" key="3">
    <source>
        <dbReference type="Proteomes" id="UP000886520"/>
    </source>
</evidence>
<keyword evidence="3" id="KW-1185">Reference proteome</keyword>
<organism evidence="2 3">
    <name type="scientific">Adiantum capillus-veneris</name>
    <name type="common">Maidenhair fern</name>
    <dbReference type="NCBI Taxonomy" id="13818"/>
    <lineage>
        <taxon>Eukaryota</taxon>
        <taxon>Viridiplantae</taxon>
        <taxon>Streptophyta</taxon>
        <taxon>Embryophyta</taxon>
        <taxon>Tracheophyta</taxon>
        <taxon>Polypodiopsida</taxon>
        <taxon>Polypodiidae</taxon>
        <taxon>Polypodiales</taxon>
        <taxon>Pteridineae</taxon>
        <taxon>Pteridaceae</taxon>
        <taxon>Vittarioideae</taxon>
        <taxon>Adiantum</taxon>
    </lineage>
</organism>
<dbReference type="InterPro" id="IPR024129">
    <property type="entry name" value="Sphingomy_SMPD4"/>
</dbReference>
<reference evidence="2" key="1">
    <citation type="submission" date="2021-01" db="EMBL/GenBank/DDBJ databases">
        <title>Adiantum capillus-veneris genome.</title>
        <authorList>
            <person name="Fang Y."/>
            <person name="Liao Q."/>
        </authorList>
    </citation>
    <scope>NUCLEOTIDE SEQUENCE</scope>
    <source>
        <strain evidence="2">H3</strain>
        <tissue evidence="2">Leaf</tissue>
    </source>
</reference>